<feature type="transmembrane region" description="Helical" evidence="2">
    <location>
        <begin position="113"/>
        <end position="137"/>
    </location>
</feature>
<proteinExistence type="predicted"/>
<keyword evidence="2" id="KW-0812">Transmembrane</keyword>
<dbReference type="AlphaFoldDB" id="A0A6M1STU7"/>
<evidence type="ECO:0000256" key="1">
    <source>
        <dbReference type="SAM" id="MobiDB-lite"/>
    </source>
</evidence>
<keyword evidence="2" id="KW-1133">Transmembrane helix</keyword>
<dbReference type="RefSeq" id="WP_164534064.1">
    <property type="nucleotide sequence ID" value="NZ_JAALFG010000002.1"/>
</dbReference>
<evidence type="ECO:0000313" key="3">
    <source>
        <dbReference type="EMBL" id="NGP17813.1"/>
    </source>
</evidence>
<gene>
    <name evidence="3" type="ORF">G5575_09175</name>
</gene>
<evidence type="ECO:0000256" key="2">
    <source>
        <dbReference type="SAM" id="Phobius"/>
    </source>
</evidence>
<dbReference type="Proteomes" id="UP000474802">
    <property type="component" value="Unassembled WGS sequence"/>
</dbReference>
<sequence length="258" mass="28242">MLPAHGRQFESVVMFRSRKSEAHGRSSNPAKQEEPRKRSRLLDRLMPRHAAFVVGLILGVVTFAVTFFITPQNSVSLGANGLFIGFLFVTFLKMPHLTADYLRKHAREEDTPLVGIFLIVLLVLVASLVSLFLALSGGQSPDPFEVADSVTSVILGWFTVQAMGALHYAYEYYQVDEAPEGEEVTGGLDFQGDDDPDGFDFVYFSYTVGTSVATSDTKILTHKMRRLVTVHLVFSHLFNTIILAAAVNVLISLGGGGG</sequence>
<feature type="region of interest" description="Disordered" evidence="1">
    <location>
        <begin position="18"/>
        <end position="37"/>
    </location>
</feature>
<name>A0A6M1STU7_9HYPH</name>
<comment type="caution">
    <text evidence="3">The sequence shown here is derived from an EMBL/GenBank/DDBJ whole genome shotgun (WGS) entry which is preliminary data.</text>
</comment>
<dbReference type="EMBL" id="JAALFG010000002">
    <property type="protein sequence ID" value="NGP17813.1"/>
    <property type="molecule type" value="Genomic_DNA"/>
</dbReference>
<keyword evidence="2" id="KW-0472">Membrane</keyword>
<evidence type="ECO:0000313" key="4">
    <source>
        <dbReference type="Proteomes" id="UP000474802"/>
    </source>
</evidence>
<feature type="transmembrane region" description="Helical" evidence="2">
    <location>
        <begin position="149"/>
        <end position="170"/>
    </location>
</feature>
<dbReference type="Pfam" id="PF07077">
    <property type="entry name" value="DUF1345"/>
    <property type="match status" value="1"/>
</dbReference>
<protein>
    <submittedName>
        <fullName evidence="3">DUF1345 domain-containing protein</fullName>
    </submittedName>
</protein>
<feature type="transmembrane region" description="Helical" evidence="2">
    <location>
        <begin position="227"/>
        <end position="251"/>
    </location>
</feature>
<reference evidence="3 4" key="2">
    <citation type="submission" date="2020-03" db="EMBL/GenBank/DDBJ databases">
        <title>Devosia chinhatensis sp. nov., isolated from a hexachlorocyclohexane (HCH) dump site in India.</title>
        <authorList>
            <person name="Kumar M."/>
            <person name="Lal R."/>
        </authorList>
    </citation>
    <scope>NUCLEOTIDE SEQUENCE [LARGE SCALE GENOMIC DNA]</scope>
    <source>
        <strain evidence="3 4">H239</strain>
    </source>
</reference>
<feature type="transmembrane region" description="Helical" evidence="2">
    <location>
        <begin position="50"/>
        <end position="69"/>
    </location>
</feature>
<organism evidence="3 4">
    <name type="scientific">Devosia aurantiaca</name>
    <dbReference type="NCBI Taxonomy" id="2714858"/>
    <lineage>
        <taxon>Bacteria</taxon>
        <taxon>Pseudomonadati</taxon>
        <taxon>Pseudomonadota</taxon>
        <taxon>Alphaproteobacteria</taxon>
        <taxon>Hyphomicrobiales</taxon>
        <taxon>Devosiaceae</taxon>
        <taxon>Devosia</taxon>
    </lineage>
</organism>
<dbReference type="InterPro" id="IPR009781">
    <property type="entry name" value="DUF1345"/>
</dbReference>
<accession>A0A6M1STU7</accession>
<feature type="transmembrane region" description="Helical" evidence="2">
    <location>
        <begin position="75"/>
        <end position="92"/>
    </location>
</feature>
<reference evidence="3 4" key="1">
    <citation type="submission" date="2020-02" db="EMBL/GenBank/DDBJ databases">
        <authorList>
            <person name="Khan S.A."/>
            <person name="Jeon C.O."/>
            <person name="Chun B.H."/>
        </authorList>
    </citation>
    <scope>NUCLEOTIDE SEQUENCE [LARGE SCALE GENOMIC DNA]</scope>
    <source>
        <strain evidence="3 4">H239</strain>
    </source>
</reference>
<keyword evidence="4" id="KW-1185">Reference proteome</keyword>